<dbReference type="AlphaFoldDB" id="A0A4D4J6A4"/>
<organism evidence="2 3">
    <name type="scientific">Gandjariella thermophila</name>
    <dbReference type="NCBI Taxonomy" id="1931992"/>
    <lineage>
        <taxon>Bacteria</taxon>
        <taxon>Bacillati</taxon>
        <taxon>Actinomycetota</taxon>
        <taxon>Actinomycetes</taxon>
        <taxon>Pseudonocardiales</taxon>
        <taxon>Pseudonocardiaceae</taxon>
        <taxon>Gandjariella</taxon>
    </lineage>
</organism>
<dbReference type="GO" id="GO:0016787">
    <property type="term" value="F:hydrolase activity"/>
    <property type="evidence" value="ECO:0007669"/>
    <property type="project" value="UniProtKB-KW"/>
</dbReference>
<dbReference type="InterPro" id="IPR000073">
    <property type="entry name" value="AB_hydrolase_1"/>
</dbReference>
<dbReference type="Pfam" id="PF12697">
    <property type="entry name" value="Abhydrolase_6"/>
    <property type="match status" value="1"/>
</dbReference>
<feature type="domain" description="AB hydrolase-1" evidence="1">
    <location>
        <begin position="34"/>
        <end position="291"/>
    </location>
</feature>
<dbReference type="Proteomes" id="UP000298860">
    <property type="component" value="Unassembled WGS sequence"/>
</dbReference>
<comment type="caution">
    <text evidence="2">The sequence shown here is derived from an EMBL/GenBank/DDBJ whole genome shotgun (WGS) entry which is preliminary data.</text>
</comment>
<dbReference type="SUPFAM" id="SSF53474">
    <property type="entry name" value="alpha/beta-Hydrolases"/>
    <property type="match status" value="1"/>
</dbReference>
<keyword evidence="2" id="KW-0378">Hydrolase</keyword>
<dbReference type="PANTHER" id="PTHR43433:SF5">
    <property type="entry name" value="AB HYDROLASE-1 DOMAIN-CONTAINING PROTEIN"/>
    <property type="match status" value="1"/>
</dbReference>
<dbReference type="InterPro" id="IPR050471">
    <property type="entry name" value="AB_hydrolase"/>
</dbReference>
<evidence type="ECO:0000313" key="2">
    <source>
        <dbReference type="EMBL" id="GDY30036.1"/>
    </source>
</evidence>
<reference evidence="3" key="1">
    <citation type="submission" date="2019-04" db="EMBL/GenBank/DDBJ databases">
        <title>Draft genome sequence of Pseudonocardiaceae bacterium SL3-2-4.</title>
        <authorList>
            <person name="Ningsih F."/>
            <person name="Yokota A."/>
            <person name="Sakai Y."/>
            <person name="Nanatani K."/>
            <person name="Yabe S."/>
            <person name="Oetari A."/>
            <person name="Sjamsuridzal W."/>
        </authorList>
    </citation>
    <scope>NUCLEOTIDE SEQUENCE [LARGE SCALE GENOMIC DNA]</scope>
    <source>
        <strain evidence="3">SL3-2-4</strain>
    </source>
</reference>
<name>A0A4D4J6A4_9PSEU</name>
<keyword evidence="3" id="KW-1185">Reference proteome</keyword>
<protein>
    <submittedName>
        <fullName evidence="2">Alpha/beta hydrolase</fullName>
    </submittedName>
</protein>
<dbReference type="EMBL" id="BJFL01000005">
    <property type="protein sequence ID" value="GDY30036.1"/>
    <property type="molecule type" value="Genomic_DNA"/>
</dbReference>
<dbReference type="InterPro" id="IPR029058">
    <property type="entry name" value="AB_hydrolase_fold"/>
</dbReference>
<sequence length="318" mass="33885">MVDVRLATRQEVRTSDGVRLHVVESGDPGAELTVLLLHGWTLDHTTWTPVAEALPAACDRPVRVLRYDHRGHGASDPAPSGTATIERIADDVVELLDALAPSGPVLLAGHSMGGMTIMALAERHPELFVERVAGVALVATSSGGLSRLTFGLPRPLAGLMLAGEAAANRRLARMGRRKLTGWPPALEPFLRWLLFGPRAPRALVADAAVQVARCHPESMVGFRASLNAHERRAALAVLRDLPVVVLAGGADRLCPLPHARVIAEELPAADLAVYPGAGHMLPVERAEEVTEWIVRLVRAGAARTPAAPELAENREGLT</sequence>
<evidence type="ECO:0000259" key="1">
    <source>
        <dbReference type="Pfam" id="PF12697"/>
    </source>
</evidence>
<evidence type="ECO:0000313" key="3">
    <source>
        <dbReference type="Proteomes" id="UP000298860"/>
    </source>
</evidence>
<dbReference type="PANTHER" id="PTHR43433">
    <property type="entry name" value="HYDROLASE, ALPHA/BETA FOLD FAMILY PROTEIN"/>
    <property type="match status" value="1"/>
</dbReference>
<dbReference type="OrthoDB" id="5422338at2"/>
<accession>A0A4D4J6A4</accession>
<dbReference type="Gene3D" id="3.40.50.1820">
    <property type="entry name" value="alpha/beta hydrolase"/>
    <property type="match status" value="1"/>
</dbReference>
<proteinExistence type="predicted"/>
<gene>
    <name evidence="2" type="ORF">GTS_16690</name>
</gene>